<dbReference type="SUPFAM" id="SSF52317">
    <property type="entry name" value="Class I glutamine amidotransferase-like"/>
    <property type="match status" value="1"/>
</dbReference>
<dbReference type="PIRSF" id="PIRSF016642">
    <property type="entry name" value="UCP016642"/>
    <property type="match status" value="1"/>
</dbReference>
<protein>
    <submittedName>
        <fullName evidence="3">Biofilm PGA synthesis protein PgaB</fullName>
    </submittedName>
</protein>
<organism evidence="3 4">
    <name type="scientific">Gemmata obscuriglobus</name>
    <dbReference type="NCBI Taxonomy" id="114"/>
    <lineage>
        <taxon>Bacteria</taxon>
        <taxon>Pseudomonadati</taxon>
        <taxon>Planctomycetota</taxon>
        <taxon>Planctomycetia</taxon>
        <taxon>Gemmatales</taxon>
        <taxon>Gemmataceae</taxon>
        <taxon>Gemmata</taxon>
    </lineage>
</organism>
<dbReference type="InterPro" id="IPR015834">
    <property type="entry name" value="UCP016642"/>
</dbReference>
<reference evidence="3 4" key="1">
    <citation type="submission" date="2018-01" db="EMBL/GenBank/DDBJ databases">
        <title>G. obscuriglobus.</title>
        <authorList>
            <person name="Franke J."/>
            <person name="Blomberg W."/>
            <person name="Selmecki A."/>
        </authorList>
    </citation>
    <scope>NUCLEOTIDE SEQUENCE [LARGE SCALE GENOMIC DNA]</scope>
    <source>
        <strain evidence="3 4">DSM 5831</strain>
    </source>
</reference>
<dbReference type="InterPro" id="IPR029062">
    <property type="entry name" value="Class_I_gatase-like"/>
</dbReference>
<feature type="chain" id="PRO_5016409994" evidence="1">
    <location>
        <begin position="24"/>
        <end position="258"/>
    </location>
</feature>
<keyword evidence="4" id="KW-1185">Reference proteome</keyword>
<gene>
    <name evidence="3" type="ORF">C1280_14085</name>
</gene>
<dbReference type="Gene3D" id="3.40.50.880">
    <property type="match status" value="1"/>
</dbReference>
<dbReference type="Proteomes" id="UP000245802">
    <property type="component" value="Chromosome"/>
</dbReference>
<evidence type="ECO:0000259" key="2">
    <source>
        <dbReference type="Pfam" id="PF09825"/>
    </source>
</evidence>
<dbReference type="AlphaFoldDB" id="A0A2Z3HA63"/>
<feature type="signal peptide" evidence="1">
    <location>
        <begin position="1"/>
        <end position="23"/>
    </location>
</feature>
<keyword evidence="1" id="KW-0732">Signal</keyword>
<accession>A0A2Z3HA63</accession>
<feature type="domain" description="Biotin-protein ligase N-terminal" evidence="2">
    <location>
        <begin position="78"/>
        <end position="139"/>
    </location>
</feature>
<proteinExistence type="predicted"/>
<dbReference type="Pfam" id="PF09825">
    <property type="entry name" value="BPL_N"/>
    <property type="match status" value="1"/>
</dbReference>
<evidence type="ECO:0000256" key="1">
    <source>
        <dbReference type="SAM" id="SignalP"/>
    </source>
</evidence>
<dbReference type="RefSeq" id="WP_010049100.1">
    <property type="nucleotide sequence ID" value="NZ_CP025958.1"/>
</dbReference>
<dbReference type="OrthoDB" id="8333609at2"/>
<dbReference type="EMBL" id="CP025958">
    <property type="protein sequence ID" value="AWM38010.1"/>
    <property type="molecule type" value="Genomic_DNA"/>
</dbReference>
<evidence type="ECO:0000313" key="4">
    <source>
        <dbReference type="Proteomes" id="UP000245802"/>
    </source>
</evidence>
<dbReference type="InterPro" id="IPR019197">
    <property type="entry name" value="Biotin-prot_ligase_N"/>
</dbReference>
<sequence length="258" mass="27295">MPRSVVPFAALVAVVLSVSFAQSEPPAKGDKPVRVALFAGGGAAKTKGPAAAAVEKTPGFEVTLVTGEDIRAGALKDFRVLIQPGGSGSAQAKDLGEEGRAKVKQFVKDGNGYIGICAGAYLASRSYDWSLHILDAEVLDRAHWARGTGDVELRFGPKGKEFFDTKAEKLTVYYGQGPLLAPGKDDAIPDYEELATYETEIFSKGGAKPGVMKGTTAAARGSYGTGRVFCWSPHPEKTDTPEAKALFRKALLWTAGKE</sequence>
<evidence type="ECO:0000313" key="3">
    <source>
        <dbReference type="EMBL" id="AWM38010.1"/>
    </source>
</evidence>
<name>A0A2Z3HA63_9BACT</name>
<dbReference type="KEGG" id="gog:C1280_14085"/>